<feature type="compositionally biased region" description="Low complexity" evidence="1">
    <location>
        <begin position="1"/>
        <end position="14"/>
    </location>
</feature>
<feature type="region of interest" description="Disordered" evidence="1">
    <location>
        <begin position="210"/>
        <end position="231"/>
    </location>
</feature>
<feature type="compositionally biased region" description="Low complexity" evidence="1">
    <location>
        <begin position="108"/>
        <end position="122"/>
    </location>
</feature>
<evidence type="ECO:0000256" key="2">
    <source>
        <dbReference type="SAM" id="Phobius"/>
    </source>
</evidence>
<keyword evidence="2" id="KW-0812">Transmembrane</keyword>
<evidence type="ECO:0000256" key="1">
    <source>
        <dbReference type="SAM" id="MobiDB-lite"/>
    </source>
</evidence>
<dbReference type="EMBL" id="JACHJH010000002">
    <property type="protein sequence ID" value="MBB4892449.1"/>
    <property type="molecule type" value="Genomic_DNA"/>
</dbReference>
<keyword evidence="4" id="KW-1185">Reference proteome</keyword>
<protein>
    <submittedName>
        <fullName evidence="3">Uncharacterized protein</fullName>
    </submittedName>
</protein>
<dbReference type="Proteomes" id="UP000556084">
    <property type="component" value="Unassembled WGS sequence"/>
</dbReference>
<sequence length="308" mass="31832">MSHHQPGPYGQQPGPYGPPPQQPNPYAQPVQGQGQGYGYGPGPGQPGMPGIPPLYPPPVPPQGGGKGKAIAIAAGALVLVGAIVAGGMLLFKGGSHHASASNKPVGGTTPAPSTSAPATPAAKRYKLTAPDTVAGEYKKDATDPGGGFDSKDLAALRNRGVTNPQTLTAAYKTEGDKTSQKMLRFTGAWGDEVKDPEAVVDGMFRDVATGAAHDTDPSMKTELEGSPQRMTPDGIGDAVMKCQITKWTDQNTGDHPIRMPLCIWGDHSTVGAVFALDASLLVQGQDLSVEEAANRTAKLRADVRVEVG</sequence>
<feature type="compositionally biased region" description="Basic and acidic residues" evidence="1">
    <location>
        <begin position="213"/>
        <end position="223"/>
    </location>
</feature>
<dbReference type="RefSeq" id="WP_184347464.1">
    <property type="nucleotide sequence ID" value="NZ_JACHJH010000002.1"/>
</dbReference>
<reference evidence="3 4" key="1">
    <citation type="submission" date="2020-08" db="EMBL/GenBank/DDBJ databases">
        <title>Genomic Encyclopedia of Type Strains, Phase III (KMG-III): the genomes of soil and plant-associated and newly described type strains.</title>
        <authorList>
            <person name="Whitman W."/>
        </authorList>
    </citation>
    <scope>NUCLEOTIDE SEQUENCE [LARGE SCALE GENOMIC DNA]</scope>
    <source>
        <strain evidence="3 4">CECT 3266</strain>
    </source>
</reference>
<feature type="compositionally biased region" description="Pro residues" evidence="1">
    <location>
        <begin position="43"/>
        <end position="61"/>
    </location>
</feature>
<gene>
    <name evidence="3" type="ORF">FHS39_001460</name>
</gene>
<accession>A0A7W7LLG2</accession>
<organism evidence="3 4">
    <name type="scientific">Streptomyces olivoverticillatus</name>
    <dbReference type="NCBI Taxonomy" id="66427"/>
    <lineage>
        <taxon>Bacteria</taxon>
        <taxon>Bacillati</taxon>
        <taxon>Actinomycetota</taxon>
        <taxon>Actinomycetes</taxon>
        <taxon>Kitasatosporales</taxon>
        <taxon>Streptomycetaceae</taxon>
        <taxon>Streptomyces</taxon>
    </lineage>
</organism>
<feature type="region of interest" description="Disordered" evidence="1">
    <location>
        <begin position="1"/>
        <end position="66"/>
    </location>
</feature>
<name>A0A7W7LLG2_9ACTN</name>
<comment type="caution">
    <text evidence="3">The sequence shown here is derived from an EMBL/GenBank/DDBJ whole genome shotgun (WGS) entry which is preliminary data.</text>
</comment>
<proteinExistence type="predicted"/>
<feature type="compositionally biased region" description="Gly residues" evidence="1">
    <location>
        <begin position="33"/>
        <end position="42"/>
    </location>
</feature>
<evidence type="ECO:0000313" key="4">
    <source>
        <dbReference type="Proteomes" id="UP000556084"/>
    </source>
</evidence>
<feature type="region of interest" description="Disordered" evidence="1">
    <location>
        <begin position="95"/>
        <end position="127"/>
    </location>
</feature>
<keyword evidence="2" id="KW-0472">Membrane</keyword>
<dbReference type="AlphaFoldDB" id="A0A7W7LLG2"/>
<feature type="transmembrane region" description="Helical" evidence="2">
    <location>
        <begin position="69"/>
        <end position="91"/>
    </location>
</feature>
<evidence type="ECO:0000313" key="3">
    <source>
        <dbReference type="EMBL" id="MBB4892449.1"/>
    </source>
</evidence>
<keyword evidence="2" id="KW-1133">Transmembrane helix</keyword>